<evidence type="ECO:0000313" key="5">
    <source>
        <dbReference type="Proteomes" id="UP000769528"/>
    </source>
</evidence>
<proteinExistence type="predicted"/>
<evidence type="ECO:0000313" key="4">
    <source>
        <dbReference type="EMBL" id="KAH3674609.1"/>
    </source>
</evidence>
<gene>
    <name evidence="4" type="ORF">WICMUC_003155</name>
</gene>
<dbReference type="InterPro" id="IPR014612">
    <property type="entry name" value="Pop7/Rpp20"/>
</dbReference>
<evidence type="ECO:0000256" key="1">
    <source>
        <dbReference type="ARBA" id="ARBA00004123"/>
    </source>
</evidence>
<keyword evidence="5" id="KW-1185">Reference proteome</keyword>
<dbReference type="AlphaFoldDB" id="A0A9P8PNU3"/>
<sequence>MTERIQKNERIEGKIIKHNPSKQYKYSTTEYTINIQSKTPYVSALKRASKMLKLLPKKQPKKDYIIINGMGKAISKTLSIALHFQYVEGNKVEILTKTVEVLDEFDDGNEDNDTVLRKRKISAVEIHIFKSAYD</sequence>
<comment type="subcellular location">
    <subcellularLocation>
        <location evidence="1">Nucleus</location>
    </subcellularLocation>
</comment>
<reference evidence="4" key="1">
    <citation type="journal article" date="2021" name="Open Biol.">
        <title>Shared evolutionary footprints suggest mitochondrial oxidative damage underlies multiple complex I losses in fungi.</title>
        <authorList>
            <person name="Schikora-Tamarit M.A."/>
            <person name="Marcet-Houben M."/>
            <person name="Nosek J."/>
            <person name="Gabaldon T."/>
        </authorList>
    </citation>
    <scope>NUCLEOTIDE SEQUENCE</scope>
    <source>
        <strain evidence="4">CBS6341</strain>
    </source>
</reference>
<dbReference type="PANTHER" id="PTHR28256">
    <property type="entry name" value="RIBONUCLEASES P/MRP PROTEIN SUBUNIT POP7"/>
    <property type="match status" value="1"/>
</dbReference>
<dbReference type="OrthoDB" id="5416589at2759"/>
<keyword evidence="2" id="KW-0819">tRNA processing</keyword>
<dbReference type="GO" id="GO:0004526">
    <property type="term" value="F:ribonuclease P activity"/>
    <property type="evidence" value="ECO:0007669"/>
    <property type="project" value="TreeGrafter"/>
</dbReference>
<dbReference type="GO" id="GO:0003723">
    <property type="term" value="F:RNA binding"/>
    <property type="evidence" value="ECO:0007669"/>
    <property type="project" value="TreeGrafter"/>
</dbReference>
<dbReference type="GO" id="GO:0006364">
    <property type="term" value="P:rRNA processing"/>
    <property type="evidence" value="ECO:0007669"/>
    <property type="project" value="TreeGrafter"/>
</dbReference>
<dbReference type="InterPro" id="IPR020241">
    <property type="entry name" value="RNase_P/MRP_Pop7_fungi"/>
</dbReference>
<evidence type="ECO:0000256" key="2">
    <source>
        <dbReference type="ARBA" id="ARBA00022694"/>
    </source>
</evidence>
<dbReference type="GO" id="GO:0034965">
    <property type="term" value="P:intronic box C/D snoRNA processing"/>
    <property type="evidence" value="ECO:0007669"/>
    <property type="project" value="TreeGrafter"/>
</dbReference>
<dbReference type="Gene3D" id="3.30.110.20">
    <property type="entry name" value="Alba-like domain"/>
    <property type="match status" value="1"/>
</dbReference>
<dbReference type="InterPro" id="IPR036882">
    <property type="entry name" value="Alba-like_dom_sf"/>
</dbReference>
<dbReference type="Proteomes" id="UP000769528">
    <property type="component" value="Unassembled WGS sequence"/>
</dbReference>
<organism evidence="4 5">
    <name type="scientific">Wickerhamomyces mucosus</name>
    <dbReference type="NCBI Taxonomy" id="1378264"/>
    <lineage>
        <taxon>Eukaryota</taxon>
        <taxon>Fungi</taxon>
        <taxon>Dikarya</taxon>
        <taxon>Ascomycota</taxon>
        <taxon>Saccharomycotina</taxon>
        <taxon>Saccharomycetes</taxon>
        <taxon>Phaffomycetales</taxon>
        <taxon>Wickerhamomycetaceae</taxon>
        <taxon>Wickerhamomyces</taxon>
    </lineage>
</organism>
<name>A0A9P8PNU3_9ASCO</name>
<reference evidence="4" key="2">
    <citation type="submission" date="2021-01" db="EMBL/GenBank/DDBJ databases">
        <authorList>
            <person name="Schikora-Tamarit M.A."/>
        </authorList>
    </citation>
    <scope>NUCLEOTIDE SEQUENCE</scope>
    <source>
        <strain evidence="4">CBS6341</strain>
    </source>
</reference>
<dbReference type="Pfam" id="PF12328">
    <property type="entry name" value="Rpp20"/>
    <property type="match status" value="1"/>
</dbReference>
<dbReference type="GO" id="GO:0005655">
    <property type="term" value="C:nucleolar ribonuclease P complex"/>
    <property type="evidence" value="ECO:0007669"/>
    <property type="project" value="InterPro"/>
</dbReference>
<protein>
    <submittedName>
        <fullName evidence="4">Uncharacterized protein</fullName>
    </submittedName>
</protein>
<dbReference type="GO" id="GO:0001682">
    <property type="term" value="P:tRNA 5'-leader removal"/>
    <property type="evidence" value="ECO:0007669"/>
    <property type="project" value="InterPro"/>
</dbReference>
<dbReference type="PANTHER" id="PTHR28256:SF1">
    <property type="entry name" value="RIBONUCLEASES P_MRP PROTEIN SUBUNIT POP7"/>
    <property type="match status" value="1"/>
</dbReference>
<dbReference type="SUPFAM" id="SSF82704">
    <property type="entry name" value="AlbA-like"/>
    <property type="match status" value="1"/>
</dbReference>
<dbReference type="GO" id="GO:0000172">
    <property type="term" value="C:ribonuclease MRP complex"/>
    <property type="evidence" value="ECO:0007669"/>
    <property type="project" value="InterPro"/>
</dbReference>
<evidence type="ECO:0000256" key="3">
    <source>
        <dbReference type="ARBA" id="ARBA00023242"/>
    </source>
</evidence>
<dbReference type="GO" id="GO:0000294">
    <property type="term" value="P:nuclear-transcribed mRNA catabolic process, RNase MRP-dependent"/>
    <property type="evidence" value="ECO:0007669"/>
    <property type="project" value="TreeGrafter"/>
</dbReference>
<dbReference type="EMBL" id="JAEUBF010000845">
    <property type="protein sequence ID" value="KAH3674609.1"/>
    <property type="molecule type" value="Genomic_DNA"/>
</dbReference>
<keyword evidence="3" id="KW-0539">Nucleus</keyword>
<comment type="caution">
    <text evidence="4">The sequence shown here is derived from an EMBL/GenBank/DDBJ whole genome shotgun (WGS) entry which is preliminary data.</text>
</comment>
<dbReference type="GO" id="GO:0000171">
    <property type="term" value="F:ribonuclease MRP activity"/>
    <property type="evidence" value="ECO:0007669"/>
    <property type="project" value="TreeGrafter"/>
</dbReference>
<accession>A0A9P8PNU3</accession>